<keyword evidence="2" id="KW-1185">Reference proteome</keyword>
<name>A0ACC5ZW40_9RHOB</name>
<accession>A0ACC5ZW40</accession>
<dbReference type="Proteomes" id="UP001203036">
    <property type="component" value="Unassembled WGS sequence"/>
</dbReference>
<evidence type="ECO:0000313" key="1">
    <source>
        <dbReference type="EMBL" id="MCM2562158.1"/>
    </source>
</evidence>
<organism evidence="1 2">
    <name type="scientific">Lutimaribacter degradans</name>
    <dbReference type="NCBI Taxonomy" id="2945989"/>
    <lineage>
        <taxon>Bacteria</taxon>
        <taxon>Pseudomonadati</taxon>
        <taxon>Pseudomonadota</taxon>
        <taxon>Alphaproteobacteria</taxon>
        <taxon>Rhodobacterales</taxon>
        <taxon>Roseobacteraceae</taxon>
        <taxon>Lutimaribacter</taxon>
    </lineage>
</organism>
<comment type="caution">
    <text evidence="1">The sequence shown here is derived from an EMBL/GenBank/DDBJ whole genome shotgun (WGS) entry which is preliminary data.</text>
</comment>
<gene>
    <name evidence="1" type="ORF">M8744_08365</name>
</gene>
<sequence length="52" mass="5896">MDFQQITRTGSLLQKTMNRSAFSTMGKPQRGRGNGQMRFHAGTLRAQRLNRG</sequence>
<evidence type="ECO:0000313" key="2">
    <source>
        <dbReference type="Proteomes" id="UP001203036"/>
    </source>
</evidence>
<protein>
    <submittedName>
        <fullName evidence="1">Uncharacterized protein</fullName>
    </submittedName>
</protein>
<reference evidence="1" key="1">
    <citation type="submission" date="2022-06" db="EMBL/GenBank/DDBJ databases">
        <title>Lutimaribacter sp. EGI FJ00013, a novel bacterium isolated from a salt lake sediment enrichment.</title>
        <authorList>
            <person name="Gao L."/>
            <person name="Fang B.-Z."/>
            <person name="Li W.-J."/>
        </authorList>
    </citation>
    <scope>NUCLEOTIDE SEQUENCE</scope>
    <source>
        <strain evidence="1">EGI FJ00013</strain>
    </source>
</reference>
<proteinExistence type="predicted"/>
<dbReference type="EMBL" id="JAMQGO010000004">
    <property type="protein sequence ID" value="MCM2562158.1"/>
    <property type="molecule type" value="Genomic_DNA"/>
</dbReference>